<dbReference type="InterPro" id="IPR051257">
    <property type="entry name" value="Diverse_CBS-Domain"/>
</dbReference>
<evidence type="ECO:0000313" key="4">
    <source>
        <dbReference type="EMBL" id="MFH5228245.1"/>
    </source>
</evidence>
<dbReference type="Proteomes" id="UP001609176">
    <property type="component" value="Unassembled WGS sequence"/>
</dbReference>
<evidence type="ECO:0000313" key="6">
    <source>
        <dbReference type="Proteomes" id="UP001609176"/>
    </source>
</evidence>
<accession>A0ABW7KK74</accession>
<evidence type="ECO:0000256" key="2">
    <source>
        <dbReference type="PROSITE-ProRule" id="PRU00703"/>
    </source>
</evidence>
<keyword evidence="7" id="KW-1185">Reference proteome</keyword>
<dbReference type="Proteomes" id="UP001609219">
    <property type="component" value="Unassembled WGS sequence"/>
</dbReference>
<dbReference type="InterPro" id="IPR046342">
    <property type="entry name" value="CBS_dom_sf"/>
</dbReference>
<dbReference type="Pfam" id="PF00571">
    <property type="entry name" value="CBS"/>
    <property type="match status" value="2"/>
</dbReference>
<dbReference type="RefSeq" id="WP_395123734.1">
    <property type="nucleotide sequence ID" value="NZ_JBIMSN010000026.1"/>
</dbReference>
<dbReference type="SUPFAM" id="SSF54631">
    <property type="entry name" value="CBS-domain pair"/>
    <property type="match status" value="1"/>
</dbReference>
<keyword evidence="1 2" id="KW-0129">CBS domain</keyword>
<evidence type="ECO:0000256" key="1">
    <source>
        <dbReference type="ARBA" id="ARBA00023122"/>
    </source>
</evidence>
<comment type="caution">
    <text evidence="5">The sequence shown here is derived from an EMBL/GenBank/DDBJ whole genome shotgun (WGS) entry which is preliminary data.</text>
</comment>
<dbReference type="PANTHER" id="PTHR43080">
    <property type="entry name" value="CBS DOMAIN-CONTAINING PROTEIN CBSX3, MITOCHONDRIAL"/>
    <property type="match status" value="1"/>
</dbReference>
<dbReference type="PANTHER" id="PTHR43080:SF26">
    <property type="entry name" value="REGULATORY PROTEIN"/>
    <property type="match status" value="1"/>
</dbReference>
<dbReference type="Gene3D" id="3.10.580.10">
    <property type="entry name" value="CBS-domain"/>
    <property type="match status" value="1"/>
</dbReference>
<sequence>MPAFEFPMRNDPEVESIRALDLMTSPVVTLRDGARLSEVLETILASGVATLPVVSTDGTLIALVTEESVAKAEMLGLWSGRFTWSDITLSKRMTAAVFHFAEPATSVGPAARLSEIVDQMLEKRLRSIPVVDGGNVIGMVGWREIFAALVRLHSNPPYSTS</sequence>
<evidence type="ECO:0000313" key="7">
    <source>
        <dbReference type="Proteomes" id="UP001609219"/>
    </source>
</evidence>
<feature type="domain" description="CBS" evidence="3">
    <location>
        <begin position="93"/>
        <end position="157"/>
    </location>
</feature>
<proteinExistence type="predicted"/>
<dbReference type="InterPro" id="IPR000644">
    <property type="entry name" value="CBS_dom"/>
</dbReference>
<protein>
    <submittedName>
        <fullName evidence="5">HPP family protein</fullName>
    </submittedName>
</protein>
<dbReference type="EMBL" id="JBIMSN010000026">
    <property type="protein sequence ID" value="MFH5228245.1"/>
    <property type="molecule type" value="Genomic_DNA"/>
</dbReference>
<name>A0ABW7KK74_9NOCA</name>
<organism evidence="5 6">
    <name type="scientific">Antrihabitans spumae</name>
    <dbReference type="NCBI Taxonomy" id="3373370"/>
    <lineage>
        <taxon>Bacteria</taxon>
        <taxon>Bacillati</taxon>
        <taxon>Actinomycetota</taxon>
        <taxon>Actinomycetes</taxon>
        <taxon>Mycobacteriales</taxon>
        <taxon>Nocardiaceae</taxon>
        <taxon>Antrihabitans</taxon>
    </lineage>
</organism>
<feature type="domain" description="CBS" evidence="3">
    <location>
        <begin position="23"/>
        <end position="79"/>
    </location>
</feature>
<reference evidence="6 7" key="1">
    <citation type="submission" date="2024-10" db="EMBL/GenBank/DDBJ databases">
        <authorList>
            <person name="Riesco R."/>
        </authorList>
    </citation>
    <scope>NUCLEOTIDE SEQUENCE [LARGE SCALE GENOMIC DNA]</scope>
    <source>
        <strain evidence="5 6">NCIMB 15448</strain>
        <strain evidence="4 7">NCIMB 15450</strain>
    </source>
</reference>
<evidence type="ECO:0000313" key="5">
    <source>
        <dbReference type="EMBL" id="MFH5241328.1"/>
    </source>
</evidence>
<evidence type="ECO:0000259" key="3">
    <source>
        <dbReference type="PROSITE" id="PS51371"/>
    </source>
</evidence>
<gene>
    <name evidence="5" type="ORF">ACHIPV_05435</name>
    <name evidence="4" type="ORF">ACHIRB_06595</name>
</gene>
<dbReference type="CDD" id="cd02205">
    <property type="entry name" value="CBS_pair_SF"/>
    <property type="match status" value="1"/>
</dbReference>
<dbReference type="PROSITE" id="PS51371">
    <property type="entry name" value="CBS"/>
    <property type="match status" value="2"/>
</dbReference>
<dbReference type="SMART" id="SM00116">
    <property type="entry name" value="CBS"/>
    <property type="match status" value="2"/>
</dbReference>
<dbReference type="EMBL" id="JBIMSP010000005">
    <property type="protein sequence ID" value="MFH5241328.1"/>
    <property type="molecule type" value="Genomic_DNA"/>
</dbReference>